<keyword evidence="6 10" id="KW-1133">Transmembrane helix</keyword>
<dbReference type="PANTHER" id="PTHR22777:SF32">
    <property type="entry name" value="UPF0053 INNER MEMBRANE PROTEIN YFJD"/>
    <property type="match status" value="1"/>
</dbReference>
<evidence type="ECO:0000256" key="6">
    <source>
        <dbReference type="ARBA" id="ARBA00022989"/>
    </source>
</evidence>
<feature type="transmembrane region" description="Helical" evidence="11">
    <location>
        <begin position="124"/>
        <end position="146"/>
    </location>
</feature>
<dbReference type="InterPro" id="IPR036318">
    <property type="entry name" value="FAD-bd_PCMH-like_sf"/>
</dbReference>
<dbReference type="EMBL" id="FNAG01000011">
    <property type="protein sequence ID" value="SDD95410.1"/>
    <property type="molecule type" value="Genomic_DNA"/>
</dbReference>
<evidence type="ECO:0000256" key="8">
    <source>
        <dbReference type="ARBA" id="ARBA00023136"/>
    </source>
</evidence>
<feature type="domain" description="CBS" evidence="12">
    <location>
        <begin position="273"/>
        <end position="329"/>
    </location>
</feature>
<dbReference type="PANTHER" id="PTHR22777">
    <property type="entry name" value="HEMOLYSIN-RELATED"/>
    <property type="match status" value="1"/>
</dbReference>
<dbReference type="PROSITE" id="PS51371">
    <property type="entry name" value="CBS"/>
    <property type="match status" value="1"/>
</dbReference>
<evidence type="ECO:0000313" key="15">
    <source>
        <dbReference type="Proteomes" id="UP000199603"/>
    </source>
</evidence>
<protein>
    <submittedName>
        <fullName evidence="14">Mg2+ and Co2+ transporter CorB, contains DUF21, CBS pair, and CorC-HlyC domains</fullName>
    </submittedName>
</protein>
<dbReference type="Pfam" id="PF01595">
    <property type="entry name" value="CNNM"/>
    <property type="match status" value="1"/>
</dbReference>
<keyword evidence="3" id="KW-1003">Cell membrane</keyword>
<evidence type="ECO:0000256" key="10">
    <source>
        <dbReference type="PROSITE-ProRule" id="PRU01193"/>
    </source>
</evidence>
<dbReference type="SMART" id="SM01091">
    <property type="entry name" value="CorC_HlyC"/>
    <property type="match status" value="1"/>
</dbReference>
<dbReference type="SUPFAM" id="SSF54631">
    <property type="entry name" value="CBS-domain pair"/>
    <property type="match status" value="1"/>
</dbReference>
<dbReference type="InterPro" id="IPR016169">
    <property type="entry name" value="FAD-bd_PCMH_sub2"/>
</dbReference>
<keyword evidence="15" id="KW-1185">Reference proteome</keyword>
<dbReference type="GO" id="GO:0005886">
    <property type="term" value="C:plasma membrane"/>
    <property type="evidence" value="ECO:0007669"/>
    <property type="project" value="UniProtKB-SubCell"/>
</dbReference>
<dbReference type="Pfam" id="PF00571">
    <property type="entry name" value="CBS"/>
    <property type="match status" value="1"/>
</dbReference>
<dbReference type="Proteomes" id="UP000199603">
    <property type="component" value="Unassembled WGS sequence"/>
</dbReference>
<dbReference type="InterPro" id="IPR046342">
    <property type="entry name" value="CBS_dom_sf"/>
</dbReference>
<feature type="domain" description="CNNM transmembrane" evidence="13">
    <location>
        <begin position="2"/>
        <end position="201"/>
    </location>
</feature>
<feature type="transmembrane region" description="Helical" evidence="11">
    <location>
        <begin position="62"/>
        <end position="86"/>
    </location>
</feature>
<keyword evidence="7 9" id="KW-0129">CBS domain</keyword>
<dbReference type="OrthoDB" id="9797674at2"/>
<evidence type="ECO:0000256" key="11">
    <source>
        <dbReference type="SAM" id="Phobius"/>
    </source>
</evidence>
<evidence type="ECO:0000256" key="7">
    <source>
        <dbReference type="ARBA" id="ARBA00023122"/>
    </source>
</evidence>
<comment type="subcellular location">
    <subcellularLocation>
        <location evidence="1">Cell membrane</location>
        <topology evidence="1">Multi-pass membrane protein</topology>
    </subcellularLocation>
</comment>
<dbReference type="Pfam" id="PF03471">
    <property type="entry name" value="CorC_HlyC"/>
    <property type="match status" value="1"/>
</dbReference>
<organism evidence="14 15">
    <name type="scientific">Aquimonas voraii</name>
    <dbReference type="NCBI Taxonomy" id="265719"/>
    <lineage>
        <taxon>Bacteria</taxon>
        <taxon>Pseudomonadati</taxon>
        <taxon>Pseudomonadota</taxon>
        <taxon>Gammaproteobacteria</taxon>
        <taxon>Lysobacterales</taxon>
        <taxon>Lysobacteraceae</taxon>
        <taxon>Aquimonas</taxon>
    </lineage>
</organism>
<reference evidence="14 15" key="1">
    <citation type="submission" date="2016-10" db="EMBL/GenBank/DDBJ databases">
        <authorList>
            <person name="de Groot N.N."/>
        </authorList>
    </citation>
    <scope>NUCLEOTIDE SEQUENCE [LARGE SCALE GENOMIC DNA]</scope>
    <source>
        <strain evidence="14 15">DSM 16957</strain>
    </source>
</reference>
<keyword evidence="5" id="KW-0677">Repeat</keyword>
<dbReference type="SUPFAM" id="SSF56176">
    <property type="entry name" value="FAD-binding/transporter-associated domain-like"/>
    <property type="match status" value="1"/>
</dbReference>
<feature type="transmembrane region" description="Helical" evidence="11">
    <location>
        <begin position="92"/>
        <end position="112"/>
    </location>
</feature>
<keyword evidence="8 10" id="KW-0472">Membrane</keyword>
<evidence type="ECO:0000256" key="1">
    <source>
        <dbReference type="ARBA" id="ARBA00004651"/>
    </source>
</evidence>
<dbReference type="Gene3D" id="3.10.580.10">
    <property type="entry name" value="CBS-domain"/>
    <property type="match status" value="1"/>
</dbReference>
<evidence type="ECO:0000256" key="2">
    <source>
        <dbReference type="ARBA" id="ARBA00006337"/>
    </source>
</evidence>
<evidence type="ECO:0000256" key="3">
    <source>
        <dbReference type="ARBA" id="ARBA00022475"/>
    </source>
</evidence>
<evidence type="ECO:0000256" key="9">
    <source>
        <dbReference type="PROSITE-ProRule" id="PRU00703"/>
    </source>
</evidence>
<evidence type="ECO:0000256" key="4">
    <source>
        <dbReference type="ARBA" id="ARBA00022692"/>
    </source>
</evidence>
<comment type="similarity">
    <text evidence="2">Belongs to the UPF0053 family.</text>
</comment>
<gene>
    <name evidence="14" type="ORF">SAMN04488509_11196</name>
</gene>
<evidence type="ECO:0000313" key="14">
    <source>
        <dbReference type="EMBL" id="SDD95410.1"/>
    </source>
</evidence>
<proteinExistence type="inferred from homology"/>
<evidence type="ECO:0000259" key="12">
    <source>
        <dbReference type="PROSITE" id="PS51371"/>
    </source>
</evidence>
<evidence type="ECO:0000259" key="13">
    <source>
        <dbReference type="PROSITE" id="PS51846"/>
    </source>
</evidence>
<name>A0A1G6YYG7_9GAMM</name>
<dbReference type="InterPro" id="IPR005170">
    <property type="entry name" value="Transptr-assoc_dom"/>
</dbReference>
<dbReference type="GO" id="GO:0050660">
    <property type="term" value="F:flavin adenine dinucleotide binding"/>
    <property type="evidence" value="ECO:0007669"/>
    <property type="project" value="InterPro"/>
</dbReference>
<sequence length="422" mass="46349">MDDIPLSLLFSALGILLVFSAFFSGSETALMSINRYRLMHLAREGSRGARLAQRLLEQPERLIGLILLGNNFVNISASSITTIAFVRIAGEAGVLLGTAVLTVVVLIFSEVAPKTLAALRPERVALPASYVLWPLLKCSFPLVWLVNRLAAGVLWLVGHREPAGDAHALSAAELRTLLEEGGRMIPDKHRQMLLNILALEEAKVEDIMVPRNEIEGLDLDSDPVELRAQLARFPFSRAPVYRGSVDHVLGILHLRNLLDTPAEKITPAFIESRLRKPYFVPEGTPLTQQMLEFQRVKRRVGLVVDEYGDIVGLVTLPDILEEIVGDFVSAPGQNTRRIQHAADGSLLIDGRTPLHNINRHLGWALPTDEFSTLNGLIVGRLEALPEAGTELEVEGLRMRVEAIGDNVVQRVRVFPPASAAEG</sequence>
<dbReference type="InterPro" id="IPR044751">
    <property type="entry name" value="Ion_transp-like_CBS"/>
</dbReference>
<dbReference type="RefSeq" id="WP_091244437.1">
    <property type="nucleotide sequence ID" value="NZ_FNAG01000011.1"/>
</dbReference>
<dbReference type="InterPro" id="IPR002550">
    <property type="entry name" value="CNNM"/>
</dbReference>
<dbReference type="InterPro" id="IPR000644">
    <property type="entry name" value="CBS_dom"/>
</dbReference>
<dbReference type="Gene3D" id="3.30.465.10">
    <property type="match status" value="1"/>
</dbReference>
<dbReference type="CDD" id="cd04590">
    <property type="entry name" value="CBS_pair_CorC_HlyC_assoc"/>
    <property type="match status" value="1"/>
</dbReference>
<keyword evidence="4 10" id="KW-0812">Transmembrane</keyword>
<evidence type="ECO:0000256" key="5">
    <source>
        <dbReference type="ARBA" id="ARBA00022737"/>
    </source>
</evidence>
<accession>A0A1G6YYG7</accession>
<feature type="transmembrane region" description="Helical" evidence="11">
    <location>
        <begin position="6"/>
        <end position="30"/>
    </location>
</feature>
<dbReference type="PROSITE" id="PS51846">
    <property type="entry name" value="CNNM"/>
    <property type="match status" value="1"/>
</dbReference>
<dbReference type="AlphaFoldDB" id="A0A1G6YYG7"/>